<proteinExistence type="predicted"/>
<evidence type="ECO:0000313" key="2">
    <source>
        <dbReference type="Proteomes" id="UP000249458"/>
    </source>
</evidence>
<dbReference type="AlphaFoldDB" id="A0A364LI87"/>
<comment type="caution">
    <text evidence="1">The sequence shown here is derived from an EMBL/GenBank/DDBJ whole genome shotgun (WGS) entry which is preliminary data.</text>
</comment>
<accession>A0A364LI87</accession>
<gene>
    <name evidence="1" type="ORF">B1207_10710</name>
</gene>
<protein>
    <submittedName>
        <fullName evidence="1">Uncharacterized protein</fullName>
    </submittedName>
</protein>
<dbReference type="Proteomes" id="UP000249458">
    <property type="component" value="Unassembled WGS sequence"/>
</dbReference>
<evidence type="ECO:0000313" key="1">
    <source>
        <dbReference type="EMBL" id="RAP36034.1"/>
    </source>
</evidence>
<name>A0A364LI87_9GAMM</name>
<dbReference type="EMBL" id="MVJN01000007">
    <property type="protein sequence ID" value="RAP36034.1"/>
    <property type="molecule type" value="Genomic_DNA"/>
</dbReference>
<sequence>MESFNKEKTSLPKLEKSRGTAIKLRELCHSRAGGNPFLNWHYSEFRDGSPPSRGGQLNIQLSLNLIAVSNSPLRGERTFKNKDKSMGEL</sequence>
<organism evidence="1 2">
    <name type="scientific">Legionella quinlivanii</name>
    <dbReference type="NCBI Taxonomy" id="45073"/>
    <lineage>
        <taxon>Bacteria</taxon>
        <taxon>Pseudomonadati</taxon>
        <taxon>Pseudomonadota</taxon>
        <taxon>Gammaproteobacteria</taxon>
        <taxon>Legionellales</taxon>
        <taxon>Legionellaceae</taxon>
        <taxon>Legionella</taxon>
    </lineage>
</organism>
<reference evidence="1 2" key="1">
    <citation type="submission" date="2017-02" db="EMBL/GenBank/DDBJ databases">
        <title>Legionella quilivanii strain from human: case report and whole genome sequencing analysis.</title>
        <authorList>
            <person name="Lalancette C."/>
            <person name="Leduc J.-M."/>
            <person name="Levesque S."/>
            <person name="Fournier E."/>
            <person name="Saoud J."/>
            <person name="Faucher S.P."/>
            <person name="Bernard K."/>
            <person name="Martineau C."/>
            <person name="Longtin J."/>
        </authorList>
    </citation>
    <scope>NUCLEOTIDE SEQUENCE [LARGE SCALE GENOMIC DNA]</scope>
    <source>
        <strain evidence="1 2">ID143958</strain>
    </source>
</reference>